<reference evidence="2 3" key="1">
    <citation type="submission" date="2018-03" db="EMBL/GenBank/DDBJ databases">
        <title>Genomic Encyclopedia of Type Strains, Phase III (KMG-III): the genomes of soil and plant-associated and newly described type strains.</title>
        <authorList>
            <person name="Whitman W."/>
        </authorList>
    </citation>
    <scope>NUCLEOTIDE SEQUENCE [LARGE SCALE GENOMIC DNA]</scope>
    <source>
        <strain evidence="2 3">CGMCC 4.7104</strain>
    </source>
</reference>
<dbReference type="InterPro" id="IPR000835">
    <property type="entry name" value="HTH_MarR-typ"/>
</dbReference>
<dbReference type="Proteomes" id="UP000238312">
    <property type="component" value="Unassembled WGS sequence"/>
</dbReference>
<dbReference type="AlphaFoldDB" id="A0A2T0LQV2"/>
<proteinExistence type="predicted"/>
<protein>
    <submittedName>
        <fullName evidence="2">DNA-binding MarR family transcriptional regulator</fullName>
    </submittedName>
</protein>
<dbReference type="OrthoDB" id="162531at2"/>
<dbReference type="Gene3D" id="1.10.10.10">
    <property type="entry name" value="Winged helix-like DNA-binding domain superfamily/Winged helix DNA-binding domain"/>
    <property type="match status" value="1"/>
</dbReference>
<dbReference type="RefSeq" id="WP_106253172.1">
    <property type="nucleotide sequence ID" value="NZ_JBFAIB010000060.1"/>
</dbReference>
<accession>A0A2T0LQV2</accession>
<feature type="domain" description="HTH marR-type" evidence="1">
    <location>
        <begin position="5"/>
        <end position="141"/>
    </location>
</feature>
<gene>
    <name evidence="2" type="ORF">B0I32_14728</name>
</gene>
<evidence type="ECO:0000313" key="3">
    <source>
        <dbReference type="Proteomes" id="UP000238312"/>
    </source>
</evidence>
<comment type="caution">
    <text evidence="2">The sequence shown here is derived from an EMBL/GenBank/DDBJ whole genome shotgun (WGS) entry which is preliminary data.</text>
</comment>
<evidence type="ECO:0000259" key="1">
    <source>
        <dbReference type="PROSITE" id="PS50995"/>
    </source>
</evidence>
<dbReference type="GO" id="GO:0003677">
    <property type="term" value="F:DNA binding"/>
    <property type="evidence" value="ECO:0007669"/>
    <property type="project" value="UniProtKB-KW"/>
</dbReference>
<dbReference type="EMBL" id="PVNG01000047">
    <property type="protein sequence ID" value="PRX45741.1"/>
    <property type="molecule type" value="Genomic_DNA"/>
</dbReference>
<keyword evidence="3" id="KW-1185">Reference proteome</keyword>
<dbReference type="InterPro" id="IPR036388">
    <property type="entry name" value="WH-like_DNA-bd_sf"/>
</dbReference>
<keyword evidence="2" id="KW-0238">DNA-binding</keyword>
<dbReference type="GO" id="GO:0003700">
    <property type="term" value="F:DNA-binding transcription factor activity"/>
    <property type="evidence" value="ECO:0007669"/>
    <property type="project" value="InterPro"/>
</dbReference>
<organism evidence="2 3">
    <name type="scientific">Nonomuraea fuscirosea</name>
    <dbReference type="NCBI Taxonomy" id="1291556"/>
    <lineage>
        <taxon>Bacteria</taxon>
        <taxon>Bacillati</taxon>
        <taxon>Actinomycetota</taxon>
        <taxon>Actinomycetes</taxon>
        <taxon>Streptosporangiales</taxon>
        <taxon>Streptosporangiaceae</taxon>
        <taxon>Nonomuraea</taxon>
    </lineage>
</organism>
<sequence>MSNRAETLQRVIAESQRHYAAYTLFNQAMADRLGLHPTDLQCVALLELEPGPVSSGDVARLTGLTPGSATRLVDRLEKAGLVVRRPDPDDRRRALVALDPGARTRISDAWDIPGTAFGEVLGRYDDAELELIADYLRRTAEVGRAQAERLTARE</sequence>
<dbReference type="PROSITE" id="PS50995">
    <property type="entry name" value="HTH_MARR_2"/>
    <property type="match status" value="1"/>
</dbReference>
<dbReference type="Pfam" id="PF12802">
    <property type="entry name" value="MarR_2"/>
    <property type="match status" value="1"/>
</dbReference>
<dbReference type="PANTHER" id="PTHR33164">
    <property type="entry name" value="TRANSCRIPTIONAL REGULATOR, MARR FAMILY"/>
    <property type="match status" value="1"/>
</dbReference>
<dbReference type="PANTHER" id="PTHR33164:SF106">
    <property type="entry name" value="TRANSCRIPTIONAL REGULATORY PROTEIN"/>
    <property type="match status" value="1"/>
</dbReference>
<dbReference type="PRINTS" id="PR00598">
    <property type="entry name" value="HTHMARR"/>
</dbReference>
<dbReference type="GO" id="GO:0006950">
    <property type="term" value="P:response to stress"/>
    <property type="evidence" value="ECO:0007669"/>
    <property type="project" value="TreeGrafter"/>
</dbReference>
<dbReference type="InterPro" id="IPR039422">
    <property type="entry name" value="MarR/SlyA-like"/>
</dbReference>
<evidence type="ECO:0000313" key="2">
    <source>
        <dbReference type="EMBL" id="PRX45741.1"/>
    </source>
</evidence>
<name>A0A2T0LQV2_9ACTN</name>
<dbReference type="SMART" id="SM00347">
    <property type="entry name" value="HTH_MARR"/>
    <property type="match status" value="1"/>
</dbReference>
<dbReference type="SUPFAM" id="SSF46785">
    <property type="entry name" value="Winged helix' DNA-binding domain"/>
    <property type="match status" value="1"/>
</dbReference>
<dbReference type="InterPro" id="IPR036390">
    <property type="entry name" value="WH_DNA-bd_sf"/>
</dbReference>